<dbReference type="GO" id="GO:0005634">
    <property type="term" value="C:nucleus"/>
    <property type="evidence" value="ECO:0007669"/>
    <property type="project" value="TreeGrafter"/>
</dbReference>
<dbReference type="Gene3D" id="1.10.8.10">
    <property type="entry name" value="DNA helicase RuvA subunit, C-terminal domain"/>
    <property type="match status" value="2"/>
</dbReference>
<feature type="region of interest" description="Disordered" evidence="1">
    <location>
        <begin position="322"/>
        <end position="344"/>
    </location>
</feature>
<dbReference type="GO" id="GO:0090263">
    <property type="term" value="P:positive regulation of canonical Wnt signaling pathway"/>
    <property type="evidence" value="ECO:0007669"/>
    <property type="project" value="TreeGrafter"/>
</dbReference>
<accession>A0A8J5N7N7</accession>
<name>A0A8J5N7N7_HOMAM</name>
<keyword evidence="4" id="KW-1185">Reference proteome</keyword>
<feature type="domain" description="E3 ubiquitin-protein ligase UBR5 ubiquitin-associated" evidence="2">
    <location>
        <begin position="263"/>
        <end position="284"/>
    </location>
</feature>
<dbReference type="EMBL" id="JAHLQT010007025">
    <property type="protein sequence ID" value="KAG7174760.1"/>
    <property type="molecule type" value="Genomic_DNA"/>
</dbReference>
<dbReference type="SUPFAM" id="SSF50985">
    <property type="entry name" value="RCC1/BLIP-II"/>
    <property type="match status" value="1"/>
</dbReference>
<dbReference type="GO" id="GO:0000209">
    <property type="term" value="P:protein polyubiquitination"/>
    <property type="evidence" value="ECO:0007669"/>
    <property type="project" value="TreeGrafter"/>
</dbReference>
<evidence type="ECO:0000313" key="3">
    <source>
        <dbReference type="EMBL" id="KAG7174760.1"/>
    </source>
</evidence>
<gene>
    <name evidence="3" type="primary">Ubr5-L</name>
    <name evidence="3" type="ORF">Hamer_G018073</name>
</gene>
<reference evidence="3" key="1">
    <citation type="journal article" date="2021" name="Sci. Adv.">
        <title>The American lobster genome reveals insights on longevity, neural, and immune adaptations.</title>
        <authorList>
            <person name="Polinski J.M."/>
            <person name="Zimin A.V."/>
            <person name="Clark K.F."/>
            <person name="Kohn A.B."/>
            <person name="Sadowski N."/>
            <person name="Timp W."/>
            <person name="Ptitsyn A."/>
            <person name="Khanna P."/>
            <person name="Romanova D.Y."/>
            <person name="Williams P."/>
            <person name="Greenwood S.J."/>
            <person name="Moroz L.L."/>
            <person name="Walt D.R."/>
            <person name="Bodnar A.G."/>
        </authorList>
    </citation>
    <scope>NUCLEOTIDE SEQUENCE</scope>
    <source>
        <strain evidence="3">GMGI-L3</strain>
    </source>
</reference>
<dbReference type="GO" id="GO:0043130">
    <property type="term" value="F:ubiquitin binding"/>
    <property type="evidence" value="ECO:0007669"/>
    <property type="project" value="InterPro"/>
</dbReference>
<evidence type="ECO:0000259" key="2">
    <source>
        <dbReference type="Pfam" id="PF11547"/>
    </source>
</evidence>
<evidence type="ECO:0000313" key="4">
    <source>
        <dbReference type="Proteomes" id="UP000747542"/>
    </source>
</evidence>
<comment type="caution">
    <text evidence="3">The sequence shown here is derived from an EMBL/GenBank/DDBJ whole genome shotgun (WGS) entry which is preliminary data.</text>
</comment>
<protein>
    <submittedName>
        <fullName evidence="3">E3 ubiquitin-protein ligase UBR5-like</fullName>
    </submittedName>
</protein>
<dbReference type="CDD" id="cd14423">
    <property type="entry name" value="CUE_UBR5"/>
    <property type="match status" value="1"/>
</dbReference>
<proteinExistence type="predicted"/>
<dbReference type="Proteomes" id="UP000747542">
    <property type="component" value="Unassembled WGS sequence"/>
</dbReference>
<sequence>MSCFPYTIYTTGMYMFLLFEPHYFSWTPILTTLRLHGGPTTLCLPFLESINSSISSPTGSGFPVLSSCFTSVALPVALPESTVPSKPTVLASKVPKLGLRLNWSGGVGVSAVAGLRENIRQVAIGPSHIAVLTEDGRVARLVFSINTDALDLNKADHKQGRSCNKSSSQSSTKLTARMSTGGRRIVCTSGSGGVRGRGAGVIMGSSRPMLPAQYVPEELISQAQVVLQGRSRNLIIRELQVHLWDSQVADNRELTYHFLPPTIQRTNLDVNLAVNNLLSRDDEDVEEPEESGDSFVPEDLISLLDAGISVAADHPSSIRWKPWAGERDREGSAGSTGSEHRGERELRWRDCTTRDPVRVSNALLSVRVTQPHTDAIDVADSLQYWPERQGNQPAPRFTHIAALHSELVAVSTTGQLYQWRWADKDPYVHPELSTVHHPKAVPLGLAGERVVAISAAGVRCSVATESGRVATWLDETLADVATKLEQPAQSFPEVTVRCLCAAWRPLWPECVLQRDFEGFEELEEEAVVHEIVSLGNSMGLEVDDDDDVEELVEEHSKELSTEELLELDKEENETLKWSLTSEEEDKEESLIIPAKDLKDAFFCWSKLSKLAEDYHPVVGAVEKAIICSSYTIMFLLHPVCSSYTTVFPPTPICSSYTSMFLLHHNVPPYTVACSSYTNVCSSYTSMFLPTPVCISSYTSIFPPTPVCSSYTSMFLYTIIFPPYTSMFLLHQYVSSTSMFLLHQYVSPTPVCSSLHQYVPPTPVYVSPTPVCSSYTSMFLLHQYVPPTPVCSSYTSMFLLHQYVPPTPVCSSYTSMFLLHQYVPPTPVCSSYTSMFLLHQYVPPTPVCSSYTIIPPTPVCSSYTSMFLLHQYVPPTPVCSSYTSMFLLHQYVPPTPVCSSCTSMFLLHQYVPPTPVCSSYTSMFLLHQYVPPTPVCSSCTSMFLLHQYVPPTPVCSSCTSMFLLHQYVPPTPVCSSYTSMFLLHNKPVQLQNDRILSLHTCQLYTCAWCESGSLYWWGVLPFNQRKKLWEKFRSKSRKQRSEITEGVQVGMRSSPMYHSGALAFSTSGGVPKIGQLLNAAWNLSDTCRLVWFICPVM</sequence>
<dbReference type="PANTHER" id="PTHR46276:SF1">
    <property type="entry name" value="E3 UBIQUITIN-PROTEIN LIGASE UBR5"/>
    <property type="match status" value="1"/>
</dbReference>
<dbReference type="Gene3D" id="2.130.10.30">
    <property type="entry name" value="Regulator of chromosome condensation 1/beta-lactamase-inhibitor protein II"/>
    <property type="match status" value="1"/>
</dbReference>
<dbReference type="AlphaFoldDB" id="A0A8J5N7N7"/>
<dbReference type="PANTHER" id="PTHR46276">
    <property type="entry name" value="E3 UBIQUITIN-PROTEIN LIGASE UBR5"/>
    <property type="match status" value="1"/>
</dbReference>
<dbReference type="GO" id="GO:0005737">
    <property type="term" value="C:cytoplasm"/>
    <property type="evidence" value="ECO:0007669"/>
    <property type="project" value="TreeGrafter"/>
</dbReference>
<evidence type="ECO:0000256" key="1">
    <source>
        <dbReference type="SAM" id="MobiDB-lite"/>
    </source>
</evidence>
<feature type="domain" description="E3 ubiquitin-protein ligase UBR5 ubiquitin-associated" evidence="2">
    <location>
        <begin position="210"/>
        <end position="251"/>
    </location>
</feature>
<dbReference type="InterPro" id="IPR024725">
    <property type="entry name" value="UBR5_UBA"/>
</dbReference>
<organism evidence="3 4">
    <name type="scientific">Homarus americanus</name>
    <name type="common">American lobster</name>
    <dbReference type="NCBI Taxonomy" id="6706"/>
    <lineage>
        <taxon>Eukaryota</taxon>
        <taxon>Metazoa</taxon>
        <taxon>Ecdysozoa</taxon>
        <taxon>Arthropoda</taxon>
        <taxon>Crustacea</taxon>
        <taxon>Multicrustacea</taxon>
        <taxon>Malacostraca</taxon>
        <taxon>Eumalacostraca</taxon>
        <taxon>Eucarida</taxon>
        <taxon>Decapoda</taxon>
        <taxon>Pleocyemata</taxon>
        <taxon>Astacidea</taxon>
        <taxon>Nephropoidea</taxon>
        <taxon>Nephropidae</taxon>
        <taxon>Homarus</taxon>
    </lineage>
</organism>
<dbReference type="GO" id="GO:0034450">
    <property type="term" value="F:ubiquitin-ubiquitin ligase activity"/>
    <property type="evidence" value="ECO:0007669"/>
    <property type="project" value="TreeGrafter"/>
</dbReference>
<dbReference type="Pfam" id="PF11547">
    <property type="entry name" value="E3_UbLigase_EDD"/>
    <property type="match status" value="2"/>
</dbReference>
<dbReference type="InterPro" id="IPR009091">
    <property type="entry name" value="RCC1/BLIP-II"/>
</dbReference>